<dbReference type="GO" id="GO:0005840">
    <property type="term" value="C:ribosome"/>
    <property type="evidence" value="ECO:0007669"/>
    <property type="project" value="UniProtKB-KW"/>
</dbReference>
<evidence type="ECO:0000313" key="4">
    <source>
        <dbReference type="EMBL" id="RLG70352.1"/>
    </source>
</evidence>
<dbReference type="GO" id="GO:0006412">
    <property type="term" value="P:translation"/>
    <property type="evidence" value="ECO:0007669"/>
    <property type="project" value="InterPro"/>
</dbReference>
<dbReference type="InterPro" id="IPR001854">
    <property type="entry name" value="Ribosomal_uL29"/>
</dbReference>
<gene>
    <name evidence="4" type="primary">rpmC</name>
    <name evidence="4" type="ORF">DRO07_00335</name>
</gene>
<feature type="non-terminal residue" evidence="4">
    <location>
        <position position="1"/>
    </location>
</feature>
<dbReference type="GO" id="GO:1990904">
    <property type="term" value="C:ribonucleoprotein complex"/>
    <property type="evidence" value="ECO:0007669"/>
    <property type="project" value="UniProtKB-KW"/>
</dbReference>
<keyword evidence="3" id="KW-0687">Ribonucleoprotein</keyword>
<comment type="similarity">
    <text evidence="1">Belongs to the universal ribosomal protein uL29 family.</text>
</comment>
<dbReference type="Proteomes" id="UP000277633">
    <property type="component" value="Unassembled WGS sequence"/>
</dbReference>
<reference evidence="4 5" key="1">
    <citation type="submission" date="2018-06" db="EMBL/GenBank/DDBJ databases">
        <title>Extensive metabolic versatility and redundancy in microbially diverse, dynamic hydrothermal sediments.</title>
        <authorList>
            <person name="Dombrowski N."/>
            <person name="Teske A."/>
            <person name="Baker B.J."/>
        </authorList>
    </citation>
    <scope>NUCLEOTIDE SEQUENCE [LARGE SCALE GENOMIC DNA]</scope>
    <source>
        <strain evidence="4">B9_G13</strain>
    </source>
</reference>
<accession>A0A497JH16</accession>
<name>A0A497JH16_9ARCH</name>
<dbReference type="Pfam" id="PF00831">
    <property type="entry name" value="Ribosomal_L29"/>
    <property type="match status" value="1"/>
</dbReference>
<keyword evidence="2 4" id="KW-0689">Ribosomal protein</keyword>
<dbReference type="AlphaFoldDB" id="A0A497JH16"/>
<evidence type="ECO:0000256" key="3">
    <source>
        <dbReference type="ARBA" id="ARBA00023274"/>
    </source>
</evidence>
<dbReference type="Gene3D" id="1.10.287.310">
    <property type="match status" value="1"/>
</dbReference>
<dbReference type="PROSITE" id="PS00579">
    <property type="entry name" value="RIBOSOMAL_L29"/>
    <property type="match status" value="1"/>
</dbReference>
<sequence length="50" mass="5816">KERAIIESGTRPEKPSKIKNIKRDVARILTILNERKKSRTTNKKEVKGKK</sequence>
<proteinExistence type="inferred from homology"/>
<dbReference type="GO" id="GO:0003735">
    <property type="term" value="F:structural constituent of ribosome"/>
    <property type="evidence" value="ECO:0007669"/>
    <property type="project" value="InterPro"/>
</dbReference>
<protein>
    <submittedName>
        <fullName evidence="4">50S ribosomal protein L29</fullName>
    </submittedName>
</protein>
<dbReference type="EMBL" id="QMWO01000007">
    <property type="protein sequence ID" value="RLG70352.1"/>
    <property type="molecule type" value="Genomic_DNA"/>
</dbReference>
<evidence type="ECO:0000256" key="1">
    <source>
        <dbReference type="ARBA" id="ARBA00009254"/>
    </source>
</evidence>
<dbReference type="NCBIfam" id="TIGR00012">
    <property type="entry name" value="L29"/>
    <property type="match status" value="1"/>
</dbReference>
<dbReference type="SUPFAM" id="SSF46561">
    <property type="entry name" value="Ribosomal protein L29 (L29p)"/>
    <property type="match status" value="1"/>
</dbReference>
<dbReference type="InterPro" id="IPR018254">
    <property type="entry name" value="Ribosomal_uL29_CS"/>
</dbReference>
<organism evidence="4 5">
    <name type="scientific">Candidatus Iainarchaeum sp</name>
    <dbReference type="NCBI Taxonomy" id="3101447"/>
    <lineage>
        <taxon>Archaea</taxon>
        <taxon>Candidatus Iainarchaeota</taxon>
        <taxon>Candidatus Iainarchaeia</taxon>
        <taxon>Candidatus Iainarchaeales</taxon>
        <taxon>Candidatus Iainarchaeaceae</taxon>
        <taxon>Candidatus Iainarchaeum</taxon>
    </lineage>
</organism>
<comment type="caution">
    <text evidence="4">The sequence shown here is derived from an EMBL/GenBank/DDBJ whole genome shotgun (WGS) entry which is preliminary data.</text>
</comment>
<evidence type="ECO:0000313" key="5">
    <source>
        <dbReference type="Proteomes" id="UP000277633"/>
    </source>
</evidence>
<dbReference type="InterPro" id="IPR036049">
    <property type="entry name" value="Ribosomal_uL29_sf"/>
</dbReference>
<evidence type="ECO:0000256" key="2">
    <source>
        <dbReference type="ARBA" id="ARBA00022980"/>
    </source>
</evidence>